<evidence type="ECO:0000256" key="4">
    <source>
        <dbReference type="ARBA" id="ARBA00017161"/>
    </source>
</evidence>
<dbReference type="SUPFAM" id="SSF63501">
    <property type="entry name" value="Frizzled cysteine-rich domain"/>
    <property type="match status" value="1"/>
</dbReference>
<evidence type="ECO:0000256" key="9">
    <source>
        <dbReference type="PROSITE-ProRule" id="PRU00090"/>
    </source>
</evidence>
<dbReference type="GO" id="GO:0005886">
    <property type="term" value="C:plasma membrane"/>
    <property type="evidence" value="ECO:0007669"/>
    <property type="project" value="UniProtKB-SubCell"/>
</dbReference>
<evidence type="ECO:0000256" key="1">
    <source>
        <dbReference type="ARBA" id="ARBA00001656"/>
    </source>
</evidence>
<dbReference type="AlphaFoldDB" id="A0A922HRS4"/>
<dbReference type="PROSITE" id="PS50287">
    <property type="entry name" value="SRCR_2"/>
    <property type="match status" value="1"/>
</dbReference>
<feature type="transmembrane region" description="Helical" evidence="14">
    <location>
        <begin position="160"/>
        <end position="183"/>
    </location>
</feature>
<protein>
    <recommendedName>
        <fullName evidence="4">Acrosin</fullName>
        <ecNumber evidence="3">3.4.21.10</ecNumber>
    </recommendedName>
</protein>
<dbReference type="InterPro" id="IPR043504">
    <property type="entry name" value="Peptidase_S1_PA_chymotrypsin"/>
</dbReference>
<feature type="compositionally biased region" description="Low complexity" evidence="13">
    <location>
        <begin position="10"/>
        <end position="29"/>
    </location>
</feature>
<feature type="disulfide bond" evidence="10">
    <location>
        <begin position="368"/>
        <end position="380"/>
    </location>
</feature>
<dbReference type="Pfam" id="PF00089">
    <property type="entry name" value="Trypsin"/>
    <property type="match status" value="1"/>
</dbReference>
<dbReference type="Proteomes" id="UP000790347">
    <property type="component" value="Unassembled WGS sequence"/>
</dbReference>
<dbReference type="CDD" id="cd07066">
    <property type="entry name" value="CRD_FZ"/>
    <property type="match status" value="1"/>
</dbReference>
<evidence type="ECO:0000256" key="6">
    <source>
        <dbReference type="ARBA" id="ARBA00022801"/>
    </source>
</evidence>
<dbReference type="SMART" id="SM00192">
    <property type="entry name" value="LDLa"/>
    <property type="match status" value="2"/>
</dbReference>
<evidence type="ECO:0000259" key="16">
    <source>
        <dbReference type="PROSITE" id="PS50240"/>
    </source>
</evidence>
<evidence type="ECO:0000259" key="17">
    <source>
        <dbReference type="PROSITE" id="PS50287"/>
    </source>
</evidence>
<accession>A0A922HRS4</accession>
<evidence type="ECO:0000256" key="8">
    <source>
        <dbReference type="ARBA" id="ARBA00023157"/>
    </source>
</evidence>
<evidence type="ECO:0000313" key="18">
    <source>
        <dbReference type="EMBL" id="KAH9497558.1"/>
    </source>
</evidence>
<dbReference type="Pfam" id="PF01392">
    <property type="entry name" value="Fz"/>
    <property type="match status" value="1"/>
</dbReference>
<feature type="region of interest" description="Disordered" evidence="13">
    <location>
        <begin position="1"/>
        <end position="29"/>
    </location>
</feature>
<dbReference type="InterPro" id="IPR036055">
    <property type="entry name" value="LDL_receptor-like_sf"/>
</dbReference>
<dbReference type="Gene3D" id="4.10.400.10">
    <property type="entry name" value="Low-density Lipoprotein Receptor"/>
    <property type="match status" value="2"/>
</dbReference>
<evidence type="ECO:0000256" key="2">
    <source>
        <dbReference type="ARBA" id="ARBA00004162"/>
    </source>
</evidence>
<evidence type="ECO:0000259" key="15">
    <source>
        <dbReference type="PROSITE" id="PS50038"/>
    </source>
</evidence>
<dbReference type="Gene3D" id="2.40.10.10">
    <property type="entry name" value="Trypsin-like serine proteases"/>
    <property type="match status" value="1"/>
</dbReference>
<dbReference type="PROSITE" id="PS00135">
    <property type="entry name" value="TRYPSIN_SER"/>
    <property type="match status" value="1"/>
</dbReference>
<sequence>MDKTDKTNDQQTQSLPPQQASSSSSAVATAATATASNDILMSEKQCGSILNSTPVTGDGGGGGGCDGSINQPTTTTTTTIITNNKHESIQLKPRMSAKLPPHHHIRGDDTHEIENANTGDNLKSSRRSYYSDSSDRAKLPLHQRLVAYLRIKSRLLSCSLYFLIIFLSLAVLFAVAIVIYYILTIYYHRQAISIDTDSCIPMRVTLCQKFNVQYSYTKLPNRFGQIDQSIINDKLTSTYSTILGIKCFTLLPLFLCSQLVPRCNSSGHAVPMCKQICKESIHRCSFFLDIFDIEWPDEIDCDKLPDSNDPDICVGNRQAMELNQLANRHICKENGFRCDQTRCIPPNWKCDGYMDCNDSLDERHCNECRDDQFYCSHGVCINRSNICDGKPDCPDGRDERQCFRLSDAMGLNGQGKLQVWNPLLSQWDEMCGEDWQVPEQSEEVCRLLGYQSSNETRLQDETSVIRSRYLPPKFNHGRSNFSPKRIRFSSLLNRDDKCRDSDTSVHIKCHNFECGRPSHFHQRRRRNTRIVGGEESYPGKWPWLVSFHGGPAEVFFCAGVLISDWWVLTAAHCIGTKNNTSGWTINLGVTRRTSTPLFVRQRQVAKLIKHPGFQMSVDYYYSDDIALVLLKEKVEFDEFLRPVCLPANSSVEVAPGTKCMVIGWGKKIHDDYADYQSAIHEVEVPIVSHRKCIQWYAKQLPYHPIPTTMVCAGYEQGKKDACQGDSGGPLLCYNEDQSWFVAGIVSWGINCAQPQLPGIYTNVPKYLNWIKMTTNEHEKPISIDNNLDYLMLS</sequence>
<dbReference type="Gene3D" id="1.10.2000.10">
    <property type="entry name" value="Frizzled cysteine-rich domain"/>
    <property type="match status" value="1"/>
</dbReference>
<reference evidence="18" key="1">
    <citation type="submission" date="2013-05" db="EMBL/GenBank/DDBJ databases">
        <authorList>
            <person name="Yim A.K.Y."/>
            <person name="Chan T.F."/>
            <person name="Ji K.M."/>
            <person name="Liu X.Y."/>
            <person name="Zhou J.W."/>
            <person name="Li R.Q."/>
            <person name="Yang K.Y."/>
            <person name="Li J."/>
            <person name="Li M."/>
            <person name="Law P.T.W."/>
            <person name="Wu Y.L."/>
            <person name="Cai Z.L."/>
            <person name="Qin H."/>
            <person name="Bao Y."/>
            <person name="Leung R.K.K."/>
            <person name="Ng P.K.S."/>
            <person name="Zou J."/>
            <person name="Zhong X.J."/>
            <person name="Ran P.X."/>
            <person name="Zhong N.S."/>
            <person name="Liu Z.G."/>
            <person name="Tsui S.K.W."/>
        </authorList>
    </citation>
    <scope>NUCLEOTIDE SEQUENCE</scope>
    <source>
        <strain evidence="18">Derf</strain>
        <tissue evidence="18">Whole organism</tissue>
    </source>
</reference>
<keyword evidence="8 10" id="KW-1015">Disulfide bond</keyword>
<dbReference type="InterPro" id="IPR001314">
    <property type="entry name" value="Peptidase_S1A"/>
</dbReference>
<dbReference type="InterPro" id="IPR020067">
    <property type="entry name" value="Frizzled_dom"/>
</dbReference>
<evidence type="ECO:0000256" key="12">
    <source>
        <dbReference type="RuleBase" id="RU363034"/>
    </source>
</evidence>
<dbReference type="FunFam" id="2.40.10.10:FF:000006">
    <property type="entry name" value="Serine proteinase stubble"/>
    <property type="match status" value="1"/>
</dbReference>
<dbReference type="SMART" id="SM00020">
    <property type="entry name" value="Tryp_SPc"/>
    <property type="match status" value="1"/>
</dbReference>
<dbReference type="PROSITE" id="PS50038">
    <property type="entry name" value="FZ"/>
    <property type="match status" value="1"/>
</dbReference>
<dbReference type="InterPro" id="IPR002172">
    <property type="entry name" value="LDrepeatLR_classA_rpt"/>
</dbReference>
<evidence type="ECO:0000256" key="13">
    <source>
        <dbReference type="SAM" id="MobiDB-lite"/>
    </source>
</evidence>
<dbReference type="PANTHER" id="PTHR24252:SF8">
    <property type="entry name" value="ACROSIN"/>
    <property type="match status" value="1"/>
</dbReference>
<dbReference type="PROSITE" id="PS50240">
    <property type="entry name" value="TRYPSIN_DOM"/>
    <property type="match status" value="1"/>
</dbReference>
<feature type="compositionally biased region" description="Gly residues" evidence="13">
    <location>
        <begin position="57"/>
        <end position="66"/>
    </location>
</feature>
<dbReference type="GO" id="GO:0004252">
    <property type="term" value="F:serine-type endopeptidase activity"/>
    <property type="evidence" value="ECO:0007669"/>
    <property type="project" value="InterPro"/>
</dbReference>
<comment type="caution">
    <text evidence="11">Lacks conserved residue(s) required for the propagation of feature annotation.</text>
</comment>
<evidence type="ECO:0000256" key="10">
    <source>
        <dbReference type="PROSITE-ProRule" id="PRU00124"/>
    </source>
</evidence>
<evidence type="ECO:0000256" key="14">
    <source>
        <dbReference type="SAM" id="Phobius"/>
    </source>
</evidence>
<feature type="domain" description="FZ" evidence="15">
    <location>
        <begin position="194"/>
        <end position="316"/>
    </location>
</feature>
<reference evidence="18" key="2">
    <citation type="journal article" date="2022" name="Res Sq">
        <title>Comparative Genomics Reveals Insights into the Divergent Evolution of Astigmatic Mites and Household Pest Adaptations.</title>
        <authorList>
            <person name="Xiong Q."/>
            <person name="Wan A.T.-Y."/>
            <person name="Liu X.-Y."/>
            <person name="Fung C.S.-H."/>
            <person name="Xiao X."/>
            <person name="Malainual N."/>
            <person name="Hou J."/>
            <person name="Wang L."/>
            <person name="Wang M."/>
            <person name="Yang K."/>
            <person name="Cui Y."/>
            <person name="Leung E."/>
            <person name="Nong W."/>
            <person name="Shin S.-K."/>
            <person name="Au S."/>
            <person name="Jeong K.Y."/>
            <person name="Chew F.T."/>
            <person name="Hui J."/>
            <person name="Leung T.F."/>
            <person name="Tungtrongchitr A."/>
            <person name="Zhong N."/>
            <person name="Liu Z."/>
            <person name="Tsui S."/>
        </authorList>
    </citation>
    <scope>NUCLEOTIDE SEQUENCE</scope>
    <source>
        <strain evidence="18">Derf</strain>
        <tissue evidence="18">Whole organism</tissue>
    </source>
</reference>
<dbReference type="SUPFAM" id="SSF50494">
    <property type="entry name" value="Trypsin-like serine proteases"/>
    <property type="match status" value="1"/>
</dbReference>
<comment type="subcellular location">
    <subcellularLocation>
        <location evidence="2">Cell membrane</location>
        <topology evidence="2">Single-pass membrane protein</topology>
    </subcellularLocation>
</comment>
<dbReference type="GO" id="GO:0006508">
    <property type="term" value="P:proteolysis"/>
    <property type="evidence" value="ECO:0007669"/>
    <property type="project" value="UniProtKB-KW"/>
</dbReference>
<feature type="region of interest" description="Disordered" evidence="13">
    <location>
        <begin position="51"/>
        <end position="77"/>
    </location>
</feature>
<keyword evidence="14" id="KW-0812">Transmembrane</keyword>
<keyword evidence="5 12" id="KW-0645">Protease</keyword>
<dbReference type="PANTHER" id="PTHR24252">
    <property type="entry name" value="ACROSIN-RELATED"/>
    <property type="match status" value="1"/>
</dbReference>
<name>A0A922HRS4_DERFA</name>
<dbReference type="InterPro" id="IPR009003">
    <property type="entry name" value="Peptidase_S1_PA"/>
</dbReference>
<dbReference type="CDD" id="cd00112">
    <property type="entry name" value="LDLa"/>
    <property type="match status" value="2"/>
</dbReference>
<feature type="disulfide bond" evidence="10">
    <location>
        <begin position="387"/>
        <end position="402"/>
    </location>
</feature>
<comment type="catalytic activity">
    <reaction evidence="1">
        <text>Preferential cleavage: Arg-|-Xaa, Lys-|-Xaa.</text>
        <dbReference type="EC" id="3.4.21.10"/>
    </reaction>
</comment>
<evidence type="ECO:0000313" key="19">
    <source>
        <dbReference type="Proteomes" id="UP000790347"/>
    </source>
</evidence>
<evidence type="ECO:0000256" key="3">
    <source>
        <dbReference type="ARBA" id="ARBA00012050"/>
    </source>
</evidence>
<dbReference type="PRINTS" id="PR00722">
    <property type="entry name" value="CHYMOTRYPSIN"/>
</dbReference>
<keyword evidence="19" id="KW-1185">Reference proteome</keyword>
<dbReference type="SUPFAM" id="SSF57424">
    <property type="entry name" value="LDL receptor-like module"/>
    <property type="match status" value="2"/>
</dbReference>
<keyword evidence="14" id="KW-1133">Transmembrane helix</keyword>
<dbReference type="Pfam" id="PF00057">
    <property type="entry name" value="Ldl_recept_a"/>
    <property type="match status" value="2"/>
</dbReference>
<keyword evidence="14" id="KW-0472">Membrane</keyword>
<proteinExistence type="predicted"/>
<gene>
    <name evidence="18" type="ORF">DERF_013535</name>
</gene>
<dbReference type="InterPro" id="IPR033116">
    <property type="entry name" value="TRYPSIN_SER"/>
</dbReference>
<dbReference type="PROSITE" id="PS00134">
    <property type="entry name" value="TRYPSIN_HIS"/>
    <property type="match status" value="1"/>
</dbReference>
<dbReference type="SMART" id="SM00063">
    <property type="entry name" value="FRI"/>
    <property type="match status" value="1"/>
</dbReference>
<dbReference type="InterPro" id="IPR001254">
    <property type="entry name" value="Trypsin_dom"/>
</dbReference>
<organism evidence="18 19">
    <name type="scientific">Dermatophagoides farinae</name>
    <name type="common">American house dust mite</name>
    <dbReference type="NCBI Taxonomy" id="6954"/>
    <lineage>
        <taxon>Eukaryota</taxon>
        <taxon>Metazoa</taxon>
        <taxon>Ecdysozoa</taxon>
        <taxon>Arthropoda</taxon>
        <taxon>Chelicerata</taxon>
        <taxon>Arachnida</taxon>
        <taxon>Acari</taxon>
        <taxon>Acariformes</taxon>
        <taxon>Sarcoptiformes</taxon>
        <taxon>Astigmata</taxon>
        <taxon>Psoroptidia</taxon>
        <taxon>Analgoidea</taxon>
        <taxon>Pyroglyphidae</taxon>
        <taxon>Dermatophagoidinae</taxon>
        <taxon>Dermatophagoides</taxon>
    </lineage>
</organism>
<dbReference type="InterPro" id="IPR001190">
    <property type="entry name" value="SRCR"/>
</dbReference>
<feature type="domain" description="SRCR" evidence="17">
    <location>
        <begin position="403"/>
        <end position="510"/>
    </location>
</feature>
<dbReference type="InterPro" id="IPR036790">
    <property type="entry name" value="Frizzled_dom_sf"/>
</dbReference>
<dbReference type="CDD" id="cd00190">
    <property type="entry name" value="Tryp_SPc"/>
    <property type="match status" value="1"/>
</dbReference>
<evidence type="ECO:0000256" key="5">
    <source>
        <dbReference type="ARBA" id="ARBA00022670"/>
    </source>
</evidence>
<dbReference type="InterPro" id="IPR018114">
    <property type="entry name" value="TRYPSIN_HIS"/>
</dbReference>
<feature type="disulfide bond" evidence="10">
    <location>
        <begin position="375"/>
        <end position="393"/>
    </location>
</feature>
<feature type="disulfide bond" evidence="10">
    <location>
        <begin position="350"/>
        <end position="365"/>
    </location>
</feature>
<feature type="disulfide bond" evidence="10">
    <location>
        <begin position="338"/>
        <end position="356"/>
    </location>
</feature>
<dbReference type="EMBL" id="ASGP02000007">
    <property type="protein sequence ID" value="KAH9497558.1"/>
    <property type="molecule type" value="Genomic_DNA"/>
</dbReference>
<keyword evidence="6 12" id="KW-0378">Hydrolase</keyword>
<keyword evidence="7 12" id="KW-0720">Serine protease</keyword>
<feature type="disulfide bond" evidence="10">
    <location>
        <begin position="331"/>
        <end position="343"/>
    </location>
</feature>
<feature type="region of interest" description="Disordered" evidence="13">
    <location>
        <begin position="91"/>
        <end position="128"/>
    </location>
</feature>
<dbReference type="EC" id="3.4.21.10" evidence="3"/>
<evidence type="ECO:0000256" key="11">
    <source>
        <dbReference type="PROSITE-ProRule" id="PRU00196"/>
    </source>
</evidence>
<evidence type="ECO:0000256" key="7">
    <source>
        <dbReference type="ARBA" id="ARBA00022825"/>
    </source>
</evidence>
<feature type="disulfide bond" evidence="9">
    <location>
        <begin position="277"/>
        <end position="301"/>
    </location>
</feature>
<comment type="caution">
    <text evidence="18">The sequence shown here is derived from an EMBL/GenBank/DDBJ whole genome shotgun (WGS) entry which is preliminary data.</text>
</comment>
<feature type="domain" description="Peptidase S1" evidence="16">
    <location>
        <begin position="530"/>
        <end position="775"/>
    </location>
</feature>
<dbReference type="PROSITE" id="PS50068">
    <property type="entry name" value="LDLRA_2"/>
    <property type="match status" value="2"/>
</dbReference>